<organism evidence="6 7">
    <name type="scientific">Diploptera punctata</name>
    <name type="common">Pacific beetle cockroach</name>
    <dbReference type="NCBI Taxonomy" id="6984"/>
    <lineage>
        <taxon>Eukaryota</taxon>
        <taxon>Metazoa</taxon>
        <taxon>Ecdysozoa</taxon>
        <taxon>Arthropoda</taxon>
        <taxon>Hexapoda</taxon>
        <taxon>Insecta</taxon>
        <taxon>Pterygota</taxon>
        <taxon>Neoptera</taxon>
        <taxon>Polyneoptera</taxon>
        <taxon>Dictyoptera</taxon>
        <taxon>Blattodea</taxon>
        <taxon>Blaberoidea</taxon>
        <taxon>Blaberidae</taxon>
        <taxon>Diplopterinae</taxon>
        <taxon>Diploptera</taxon>
    </lineage>
</organism>
<dbReference type="GO" id="GO:0016020">
    <property type="term" value="C:membrane"/>
    <property type="evidence" value="ECO:0007669"/>
    <property type="project" value="UniProtKB-SubCell"/>
</dbReference>
<feature type="transmembrane region" description="Helical" evidence="5">
    <location>
        <begin position="25"/>
        <end position="50"/>
    </location>
</feature>
<dbReference type="PANTHER" id="PTHR21284">
    <property type="entry name" value="EG:80H7.2 PROTEIN"/>
    <property type="match status" value="1"/>
</dbReference>
<dbReference type="Gene3D" id="1.20.140.150">
    <property type="match status" value="1"/>
</dbReference>
<evidence type="ECO:0000256" key="5">
    <source>
        <dbReference type="SAM" id="Phobius"/>
    </source>
</evidence>
<dbReference type="PANTHER" id="PTHR21284:SF12">
    <property type="entry name" value="EG:80H7.2 PROTEIN"/>
    <property type="match status" value="1"/>
</dbReference>
<dbReference type="Pfam" id="PF13903">
    <property type="entry name" value="Claudin_2"/>
    <property type="match status" value="1"/>
</dbReference>
<dbReference type="Proteomes" id="UP001233999">
    <property type="component" value="Unassembled WGS sequence"/>
</dbReference>
<gene>
    <name evidence="6" type="ORF">L9F63_018070</name>
</gene>
<evidence type="ECO:0000256" key="3">
    <source>
        <dbReference type="ARBA" id="ARBA00022989"/>
    </source>
</evidence>
<comment type="subcellular location">
    <subcellularLocation>
        <location evidence="1">Membrane</location>
        <topology evidence="1">Multi-pass membrane protein</topology>
    </subcellularLocation>
</comment>
<accession>A0AAD7ZXR8</accession>
<keyword evidence="7" id="KW-1185">Reference proteome</keyword>
<protein>
    <submittedName>
        <fullName evidence="6">Uncharacterized protein</fullName>
    </submittedName>
</protein>
<feature type="non-terminal residue" evidence="6">
    <location>
        <position position="1"/>
    </location>
</feature>
<dbReference type="AlphaFoldDB" id="A0AAD7ZXR8"/>
<evidence type="ECO:0000256" key="2">
    <source>
        <dbReference type="ARBA" id="ARBA00022692"/>
    </source>
</evidence>
<reference evidence="6" key="2">
    <citation type="submission" date="2023-05" db="EMBL/GenBank/DDBJ databases">
        <authorList>
            <person name="Fouks B."/>
        </authorList>
    </citation>
    <scope>NUCLEOTIDE SEQUENCE</scope>
    <source>
        <strain evidence="6">Stay&amp;Tobe</strain>
        <tissue evidence="6">Testes</tissue>
    </source>
</reference>
<dbReference type="InterPro" id="IPR004031">
    <property type="entry name" value="PMP22/EMP/MP20/Claudin"/>
</dbReference>
<name>A0AAD7ZXR8_DIPPU</name>
<keyword evidence="2 5" id="KW-0812">Transmembrane</keyword>
<evidence type="ECO:0000313" key="6">
    <source>
        <dbReference type="EMBL" id="KAJ9588636.1"/>
    </source>
</evidence>
<reference evidence="6" key="1">
    <citation type="journal article" date="2023" name="IScience">
        <title>Live-bearing cockroach genome reveals convergent evolutionary mechanisms linked to viviparity in insects and beyond.</title>
        <authorList>
            <person name="Fouks B."/>
            <person name="Harrison M.C."/>
            <person name="Mikhailova A.A."/>
            <person name="Marchal E."/>
            <person name="English S."/>
            <person name="Carruthers M."/>
            <person name="Jennings E.C."/>
            <person name="Chiamaka E.L."/>
            <person name="Frigard R.A."/>
            <person name="Pippel M."/>
            <person name="Attardo G.M."/>
            <person name="Benoit J.B."/>
            <person name="Bornberg-Bauer E."/>
            <person name="Tobe S.S."/>
        </authorList>
    </citation>
    <scope>NUCLEOTIDE SEQUENCE</scope>
    <source>
        <strain evidence="6">Stay&amp;Tobe</strain>
    </source>
</reference>
<keyword evidence="4 5" id="KW-0472">Membrane</keyword>
<dbReference type="GO" id="GO:0035151">
    <property type="term" value="P:regulation of tube size, open tracheal system"/>
    <property type="evidence" value="ECO:0007669"/>
    <property type="project" value="TreeGrafter"/>
</dbReference>
<evidence type="ECO:0000313" key="7">
    <source>
        <dbReference type="Proteomes" id="UP001233999"/>
    </source>
</evidence>
<keyword evidence="3 5" id="KW-1133">Transmembrane helix</keyword>
<dbReference type="GO" id="GO:0005918">
    <property type="term" value="C:septate junction"/>
    <property type="evidence" value="ECO:0007669"/>
    <property type="project" value="TreeGrafter"/>
</dbReference>
<feature type="transmembrane region" description="Helical" evidence="5">
    <location>
        <begin position="101"/>
        <end position="127"/>
    </location>
</feature>
<evidence type="ECO:0000256" key="1">
    <source>
        <dbReference type="ARBA" id="ARBA00004141"/>
    </source>
</evidence>
<sequence length="187" mass="21996">CECSNERNCAIMTANKQEYPKATNALVFGGMLTYIAGLMLMMSFASPYWIQSYQETYSNFKHMGLWEYCFDEFRYPYYQFDKQFDGCHYIFSQEYYVIREWLLPGWLMVVQAFVTLGLMLSFSSQIIIACELIRLPLEFVLLMSGCCQALHSSVMLLHDTRKMWELRKESRNLVVQMHPNPGRNGFV</sequence>
<evidence type="ECO:0000256" key="4">
    <source>
        <dbReference type="ARBA" id="ARBA00023136"/>
    </source>
</evidence>
<dbReference type="GO" id="GO:0019991">
    <property type="term" value="P:septate junction assembly"/>
    <property type="evidence" value="ECO:0007669"/>
    <property type="project" value="TreeGrafter"/>
</dbReference>
<proteinExistence type="predicted"/>
<comment type="caution">
    <text evidence="6">The sequence shown here is derived from an EMBL/GenBank/DDBJ whole genome shotgun (WGS) entry which is preliminary data.</text>
</comment>
<dbReference type="EMBL" id="JASPKZ010005322">
    <property type="protein sequence ID" value="KAJ9588636.1"/>
    <property type="molecule type" value="Genomic_DNA"/>
</dbReference>